<evidence type="ECO:0000313" key="1">
    <source>
        <dbReference type="EMBL" id="ERJ64005.1"/>
    </source>
</evidence>
<evidence type="ECO:0000313" key="2">
    <source>
        <dbReference type="Proteomes" id="UP000016630"/>
    </source>
</evidence>
<dbReference type="EMBL" id="AWUW01000143">
    <property type="protein sequence ID" value="ERJ64005.1"/>
    <property type="molecule type" value="Genomic_DNA"/>
</dbReference>
<accession>A0A0E2LN55</accession>
<dbReference type="PATRIC" id="fig|1227271.3.peg.1881"/>
<dbReference type="AlphaFoldDB" id="A0A0E2LN55"/>
<proteinExistence type="predicted"/>
<protein>
    <submittedName>
        <fullName evidence="1">Uncharacterized protein</fullName>
    </submittedName>
</protein>
<dbReference type="HOGENOM" id="CLU_3064669_0_0_10"/>
<reference evidence="1 2" key="1">
    <citation type="submission" date="2013-06" db="EMBL/GenBank/DDBJ databases">
        <authorList>
            <person name="Weinstock G."/>
            <person name="Sodergren E."/>
            <person name="Lobos E.A."/>
            <person name="Fulton L."/>
            <person name="Fulton R."/>
            <person name="Courtney L."/>
            <person name="Fronick C."/>
            <person name="O'Laughlin M."/>
            <person name="Godfrey J."/>
            <person name="Wilson R.M."/>
            <person name="Miner T."/>
            <person name="Farmer C."/>
            <person name="Delehaunty K."/>
            <person name="Cordes M."/>
            <person name="Minx P."/>
            <person name="Tomlinson C."/>
            <person name="Chen J."/>
            <person name="Wollam A."/>
            <person name="Pepin K.H."/>
            <person name="Bhonagiri V."/>
            <person name="Zhang X."/>
            <person name="Warren W."/>
            <person name="Mitreva M."/>
            <person name="Mardis E.R."/>
            <person name="Wilson R.K."/>
        </authorList>
    </citation>
    <scope>NUCLEOTIDE SEQUENCE [LARGE SCALE GENOMIC DNA]</scope>
    <source>
        <strain evidence="1 2">F0570</strain>
    </source>
</reference>
<name>A0A0E2LN55_PORGN</name>
<dbReference type="Proteomes" id="UP000016630">
    <property type="component" value="Unassembled WGS sequence"/>
</dbReference>
<organism evidence="1 2">
    <name type="scientific">Porphyromonas gingivalis F0570</name>
    <dbReference type="NCBI Taxonomy" id="1227271"/>
    <lineage>
        <taxon>Bacteria</taxon>
        <taxon>Pseudomonadati</taxon>
        <taxon>Bacteroidota</taxon>
        <taxon>Bacteroidia</taxon>
        <taxon>Bacteroidales</taxon>
        <taxon>Porphyromonadaceae</taxon>
        <taxon>Porphyromonas</taxon>
    </lineage>
</organism>
<gene>
    <name evidence="1" type="ORF">HMPREF1555_02138</name>
</gene>
<sequence>MDFFLFVIESFYEWSPSGLIGRTAGGRPAYCLAAISRVDEKIAKRAICVSLSI</sequence>
<comment type="caution">
    <text evidence="1">The sequence shown here is derived from an EMBL/GenBank/DDBJ whole genome shotgun (WGS) entry which is preliminary data.</text>
</comment>